<accession>A0A246JCR9</accession>
<sequence>MRLLALLPLVLTAPLLQAASPAPARPLASVKATACQETDRMYDWREITCTVPAAATARRFQFKAMFTGGHDDTSASIAPTLGEAPLACAEGSKLSLFGEDGDVHVFCDFGGAAMAGRTTFKVLIKWSHAEFADFDFLAD</sequence>
<evidence type="ECO:0000256" key="1">
    <source>
        <dbReference type="SAM" id="SignalP"/>
    </source>
</evidence>
<dbReference type="RefSeq" id="WP_088385389.1">
    <property type="nucleotide sequence ID" value="NZ_NIOF01000005.1"/>
</dbReference>
<name>A0A246JCR9_9BURK</name>
<keyword evidence="3" id="KW-1185">Reference proteome</keyword>
<feature type="chain" id="PRO_5012873967" evidence="1">
    <location>
        <begin position="19"/>
        <end position="139"/>
    </location>
</feature>
<dbReference type="OrthoDB" id="8912528at2"/>
<comment type="caution">
    <text evidence="2">The sequence shown here is derived from an EMBL/GenBank/DDBJ whole genome shotgun (WGS) entry which is preliminary data.</text>
</comment>
<feature type="signal peptide" evidence="1">
    <location>
        <begin position="1"/>
        <end position="18"/>
    </location>
</feature>
<proteinExistence type="predicted"/>
<gene>
    <name evidence="2" type="ORF">CDN99_13495</name>
</gene>
<evidence type="ECO:0000313" key="3">
    <source>
        <dbReference type="Proteomes" id="UP000197468"/>
    </source>
</evidence>
<keyword evidence="1" id="KW-0732">Signal</keyword>
<reference evidence="2 3" key="1">
    <citation type="journal article" date="2008" name="Int. J. Syst. Evol. Microbiol.">
        <title>Description of Roseateles aquatilis sp. nov. and Roseateles terrae sp. nov., in the class Betaproteobacteria, and emended description of the genus Roseateles.</title>
        <authorList>
            <person name="Gomila M."/>
            <person name="Bowien B."/>
            <person name="Falsen E."/>
            <person name="Moore E.R."/>
            <person name="Lalucat J."/>
        </authorList>
    </citation>
    <scope>NUCLEOTIDE SEQUENCE [LARGE SCALE GENOMIC DNA]</scope>
    <source>
        <strain evidence="2 3">CCUG 48205</strain>
    </source>
</reference>
<protein>
    <submittedName>
        <fullName evidence="2">Uncharacterized protein</fullName>
    </submittedName>
</protein>
<organism evidence="2 3">
    <name type="scientific">Roseateles aquatilis</name>
    <dbReference type="NCBI Taxonomy" id="431061"/>
    <lineage>
        <taxon>Bacteria</taxon>
        <taxon>Pseudomonadati</taxon>
        <taxon>Pseudomonadota</taxon>
        <taxon>Betaproteobacteria</taxon>
        <taxon>Burkholderiales</taxon>
        <taxon>Sphaerotilaceae</taxon>
        <taxon>Roseateles</taxon>
    </lineage>
</organism>
<dbReference type="EMBL" id="NIOF01000005">
    <property type="protein sequence ID" value="OWQ90368.1"/>
    <property type="molecule type" value="Genomic_DNA"/>
</dbReference>
<evidence type="ECO:0000313" key="2">
    <source>
        <dbReference type="EMBL" id="OWQ90368.1"/>
    </source>
</evidence>
<dbReference type="Proteomes" id="UP000197468">
    <property type="component" value="Unassembled WGS sequence"/>
</dbReference>
<dbReference type="AlphaFoldDB" id="A0A246JCR9"/>